<dbReference type="InterPro" id="IPR013509">
    <property type="entry name" value="RNR_lsu_N"/>
</dbReference>
<dbReference type="GO" id="GO:0005524">
    <property type="term" value="F:ATP binding"/>
    <property type="evidence" value="ECO:0007669"/>
    <property type="project" value="UniProtKB-UniRule"/>
</dbReference>
<reference evidence="11 12" key="1">
    <citation type="journal article" date="2014" name="Virus Res.">
        <title>Molecular characterization of the complete genome of falconid herpesvirus strain S-18.</title>
        <authorList>
            <person name="Spatz S.J."/>
            <person name="Volkening J.D."/>
            <person name="Ross T.A."/>
        </authorList>
    </citation>
    <scope>NUCLEOTIDE SEQUENCE [LARGE SCALE GENOMIC DNA]</scope>
    <source>
        <strain evidence="11">S-18</strain>
    </source>
</reference>
<feature type="binding site" evidence="8">
    <location>
        <begin position="656"/>
        <end position="660"/>
    </location>
    <ligand>
        <name>substrate</name>
    </ligand>
</feature>
<keyword evidence="5 8" id="KW-0067">ATP-binding</keyword>
<feature type="binding site" evidence="8">
    <location>
        <begin position="473"/>
        <end position="477"/>
    </location>
    <ligand>
        <name>substrate</name>
    </ligand>
</feature>
<dbReference type="RefSeq" id="YP_009046537.1">
    <property type="nucleotide sequence ID" value="NC_024450.1"/>
</dbReference>
<dbReference type="GeneID" id="19738341"/>
<evidence type="ECO:0000256" key="2">
    <source>
        <dbReference type="ARBA" id="ARBA00022518"/>
    </source>
</evidence>
<dbReference type="InterPro" id="IPR013346">
    <property type="entry name" value="NrdE_NrdA_C"/>
</dbReference>
<evidence type="ECO:0000256" key="3">
    <source>
        <dbReference type="ARBA" id="ARBA00022705"/>
    </source>
</evidence>
<feature type="active site" description="Cysteine radical intermediate" evidence="8">
    <location>
        <position position="475"/>
    </location>
</feature>
<sequence>MFKATSLSSSKRRIATSDIHERYVRLNLPRRASIRMDPLNYKNMKFASSIAVNLSAVEEDLRGMGHLEGPAFLGKDGRLLSTGMAPSLKEIRARITSLVNGLKAKCRVDERLYMSCGELVHLRIATREVPFDAWLESKELGLFDEVIKDIRENKEFVEATIDRFYGGQFTAVKRTGLQSALKYEDVYLSDLENGQKESMGQFFARMAAAAATEAMKTTQFASALVSGPASWDSVFSTFFWALAQQLFIPATPVMLFLGRKDKSTASCYLVDSRTKDNDTTIHSLSKQVVPLLVARGGVGLSLQRFNNSKLGIMHILKLLDSLIVASNVDSVRPTGLCVYFEPWHSDIMSVLNMRGSLAAEESRRCDNLFAALWVCDLLFKRYMRYAEGEDNVKWTLFDSRADVLSTLHGEEFERQYEEFEEAGIGVASIPIRDMIFAIIKSAVFTGSPFIMFKDACNRHYHLDTQGDALSGSNLCTEIIQKTDENTNGVCSLVSINLPKCVRGGATGKKRVFNYTALRHAVRVAAVFVNTTMQCTTRPTQNSANGIARHRSIGIGVQGLHTALLAMGMDMADDDARAVNKRIFEVMLLEAMNVSCDFCELGLDPFPEFNQSKYARGRLHFDAWDGVELTEPEEWKSLRARVMSHGLYNSQFVALMPTASSAQVTEVSEGFSPLFSNMFSKVTLAGELLRPNLLFMEELRSIYADDEGARIKALDLLESSGWSVKAALGDRPECAPLMKYKTAFEYDQSLLIDLCRDRAPFVDQSQSMTLFVTEMADGTLPASRVMSLLLHGYKAGLKTGMYYCKIRKATNSGVFSGSGELVCTTCHL</sequence>
<keyword evidence="6 8" id="KW-0560">Oxidoreductase</keyword>
<dbReference type="EMBL" id="KJ668231">
    <property type="protein sequence ID" value="AID52743.1"/>
    <property type="molecule type" value="Genomic_DNA"/>
</dbReference>
<dbReference type="InterPro" id="IPR000788">
    <property type="entry name" value="RNR_lg_C"/>
</dbReference>
<comment type="caution">
    <text evidence="8">Lacks conserved residue(s) required for the propagation of feature annotation.</text>
</comment>
<evidence type="ECO:0000256" key="1">
    <source>
        <dbReference type="ARBA" id="ARBA00010406"/>
    </source>
</evidence>
<comment type="subunit">
    <text evidence="8">Heterotetramer composed of a homodimer of the large subunit (R1) and a homodimer of the small subunit (R2). Larger multisubunit protein complex are also active, composed of (R1)n(R2)n.</text>
</comment>
<organism evidence="11 12">
    <name type="scientific">Falconid herpesvirus 1</name>
    <dbReference type="NCBI Taxonomy" id="1510155"/>
    <lineage>
        <taxon>Viruses</taxon>
        <taxon>Duplodnaviria</taxon>
        <taxon>Heunggongvirae</taxon>
        <taxon>Peploviricota</taxon>
        <taxon>Herviviricetes</taxon>
        <taxon>Herpesvirales</taxon>
        <taxon>Orthoherpesviridae</taxon>
        <taxon>Alphaherpesvirinae</taxon>
        <taxon>Mardivirus</taxon>
        <taxon>Mardivirus columbidalpha1</taxon>
    </lineage>
</organism>
<comment type="catalytic activity">
    <reaction evidence="8 9">
        <text>a 2'-deoxyribonucleoside 5'-diphosphate + [thioredoxin]-disulfide + H2O = a ribonucleoside 5'-diphosphate + [thioredoxin]-dithiol</text>
        <dbReference type="Rhea" id="RHEA:23252"/>
        <dbReference type="Rhea" id="RHEA-COMP:10698"/>
        <dbReference type="Rhea" id="RHEA-COMP:10700"/>
        <dbReference type="ChEBI" id="CHEBI:15377"/>
        <dbReference type="ChEBI" id="CHEBI:29950"/>
        <dbReference type="ChEBI" id="CHEBI:50058"/>
        <dbReference type="ChEBI" id="CHEBI:57930"/>
        <dbReference type="ChEBI" id="CHEBI:73316"/>
        <dbReference type="EC" id="1.17.4.1"/>
    </reaction>
</comment>
<feature type="site" description="Important for electron transfer" evidence="8">
    <location>
        <position position="802"/>
    </location>
</feature>
<dbReference type="SUPFAM" id="SSF51998">
    <property type="entry name" value="PFL-like glycyl radical enzymes"/>
    <property type="match status" value="1"/>
</dbReference>
<keyword evidence="7 8" id="KW-1015">Disulfide bond</keyword>
<dbReference type="Pfam" id="PF02867">
    <property type="entry name" value="Ribonuc_red_lgC"/>
    <property type="match status" value="1"/>
</dbReference>
<evidence type="ECO:0000256" key="4">
    <source>
        <dbReference type="ARBA" id="ARBA00022741"/>
    </source>
</evidence>
<feature type="site" description="Important for hydrogen atom transfer" evidence="8">
    <location>
        <position position="267"/>
    </location>
</feature>
<feature type="binding site" evidence="8">
    <location>
        <position position="251"/>
    </location>
    <ligand>
        <name>substrate</name>
    </ligand>
</feature>
<dbReference type="PANTHER" id="PTHR11573">
    <property type="entry name" value="RIBONUCLEOSIDE-DIPHOSPHATE REDUCTASE LARGE CHAIN"/>
    <property type="match status" value="1"/>
</dbReference>
<keyword evidence="2 8" id="KW-0244">Early protein</keyword>
<dbReference type="UniPathway" id="UPA00326"/>
<feature type="site" description="Important for electron transfer" evidence="8">
    <location>
        <position position="801"/>
    </location>
</feature>
<evidence type="ECO:0000259" key="10">
    <source>
        <dbReference type="PROSITE" id="PS00089"/>
    </source>
</evidence>
<evidence type="ECO:0000256" key="5">
    <source>
        <dbReference type="ARBA" id="ARBA00022840"/>
    </source>
</evidence>
<evidence type="ECO:0000313" key="12">
    <source>
        <dbReference type="Proteomes" id="UP000146149"/>
    </source>
</evidence>
<dbReference type="Gene3D" id="3.20.70.20">
    <property type="match status" value="1"/>
</dbReference>
<dbReference type="PROSITE" id="PS00089">
    <property type="entry name" value="RIBORED_LARGE"/>
    <property type="match status" value="1"/>
</dbReference>
<comment type="function">
    <text evidence="9">Provides the precursors necessary for DNA synthesis. Catalyzes the biosynthesis of deoxyribonucleotides from the corresponding ribonucleotides.</text>
</comment>
<feature type="site" description="Interacts with thioredoxin/glutaredoxin" evidence="8">
    <location>
        <position position="825"/>
    </location>
</feature>
<dbReference type="GO" id="GO:0016032">
    <property type="term" value="P:viral process"/>
    <property type="evidence" value="ECO:0007669"/>
    <property type="project" value="UniProtKB-UniRule"/>
</dbReference>
<dbReference type="InterPro" id="IPR034717">
    <property type="entry name" value="HSV_RIR1"/>
</dbReference>
<name>A0A068EPK4_9ALPH</name>
<evidence type="ECO:0000313" key="11">
    <source>
        <dbReference type="EMBL" id="AID52743.1"/>
    </source>
</evidence>
<feature type="site" description="Interacts with thioredoxin/glutaredoxin" evidence="8">
    <location>
        <position position="822"/>
    </location>
</feature>
<comment type="similarity">
    <text evidence="1 8 9">Belongs to the ribonucleoside diphosphate reductase large chain family.</text>
</comment>
<evidence type="ECO:0000256" key="8">
    <source>
        <dbReference type="HAMAP-Rule" id="MF_04026"/>
    </source>
</evidence>
<feature type="binding site" evidence="8">
    <location>
        <position position="297"/>
    </location>
    <ligand>
        <name>substrate</name>
    </ligand>
</feature>
<keyword evidence="9" id="KW-0215">Deoxyribonucleotide synthesis</keyword>
<dbReference type="GO" id="GO:0006260">
    <property type="term" value="P:DNA replication"/>
    <property type="evidence" value="ECO:0007669"/>
    <property type="project" value="UniProtKB-KW"/>
</dbReference>
<feature type="site" description="Important for hydrogen atom transfer" evidence="8">
    <location>
        <position position="490"/>
    </location>
</feature>
<dbReference type="PRINTS" id="PR01183">
    <property type="entry name" value="RIBORDTASEM1"/>
</dbReference>
<feature type="binding site" evidence="8">
    <location>
        <begin position="266"/>
        <end position="267"/>
    </location>
    <ligand>
        <name>substrate</name>
    </ligand>
</feature>
<feature type="active site" description="Proton acceptor" evidence="8">
    <location>
        <position position="473"/>
    </location>
</feature>
<dbReference type="NCBIfam" id="TIGR02506">
    <property type="entry name" value="NrdE_NrdA"/>
    <property type="match status" value="1"/>
</dbReference>
<dbReference type="PANTHER" id="PTHR11573:SF6">
    <property type="entry name" value="RIBONUCLEOSIDE-DIPHOSPHATE REDUCTASE LARGE SUBUNIT"/>
    <property type="match status" value="1"/>
</dbReference>
<comment type="function">
    <text evidence="8">Ribonucleoside-diphosphate reductase holoenzyme provides the precursors necessary for viral DNA synthesis. Allows virus growth in non-dividing cells, as well as reactivation from latency in infected hosts. Catalyzes the biosynthesis of deoxyribonucleotides from the corresponding ribonucleotides.</text>
</comment>
<keyword evidence="4 8" id="KW-0547">Nucleotide-binding</keyword>
<keyword evidence="3" id="KW-0235">DNA replication</keyword>
<proteinExistence type="inferred from homology"/>
<dbReference type="EC" id="1.17.4.1" evidence="8"/>
<evidence type="ECO:0000256" key="9">
    <source>
        <dbReference type="RuleBase" id="RU003410"/>
    </source>
</evidence>
<dbReference type="Proteomes" id="UP000146149">
    <property type="component" value="Segment"/>
</dbReference>
<dbReference type="InterPro" id="IPR039718">
    <property type="entry name" value="Rrm1"/>
</dbReference>
<dbReference type="HAMAP" id="MF_04026">
    <property type="entry name" value="HSV_RIR1"/>
    <property type="match status" value="1"/>
</dbReference>
<evidence type="ECO:0000256" key="6">
    <source>
        <dbReference type="ARBA" id="ARBA00023002"/>
    </source>
</evidence>
<accession>A0A068EPK4</accession>
<protein>
    <recommendedName>
        <fullName evidence="8">Ribonucleoside-diphosphate reductase large subunit</fullName>
        <shortName evidence="8">R1</shortName>
        <ecNumber evidence="8">1.17.4.1</ecNumber>
    </recommendedName>
    <alternativeName>
        <fullName evidence="8">Ribonucleotide reductase large subunit</fullName>
    </alternativeName>
</protein>
<dbReference type="OrthoDB" id="2980at10239"/>
<dbReference type="Pfam" id="PF00317">
    <property type="entry name" value="Ribonuc_red_lgN"/>
    <property type="match status" value="1"/>
</dbReference>
<dbReference type="GO" id="GO:0004748">
    <property type="term" value="F:ribonucleoside-diphosphate reductase activity, thioredoxin disulfide as acceptor"/>
    <property type="evidence" value="ECO:0007669"/>
    <property type="project" value="UniProtKB-UniRule"/>
</dbReference>
<gene>
    <name evidence="8" type="primary">RIR1</name>
    <name evidence="11" type="ORF">FaHV1S18_053</name>
</gene>
<feature type="domain" description="Ribonucleotide reductase large subunit" evidence="10">
    <location>
        <begin position="634"/>
        <end position="656"/>
    </location>
</feature>
<evidence type="ECO:0000256" key="7">
    <source>
        <dbReference type="ARBA" id="ARBA00023157"/>
    </source>
</evidence>
<feature type="active site" description="Proton acceptor" evidence="8">
    <location>
        <position position="477"/>
    </location>
</feature>
<dbReference type="GO" id="GO:0009263">
    <property type="term" value="P:deoxyribonucleotide biosynthetic process"/>
    <property type="evidence" value="ECO:0007669"/>
    <property type="project" value="UniProtKB-KW"/>
</dbReference>
<dbReference type="KEGG" id="vg:19738341"/>